<keyword evidence="1" id="KW-1133">Transmembrane helix</keyword>
<feature type="transmembrane region" description="Helical" evidence="1">
    <location>
        <begin position="6"/>
        <end position="29"/>
    </location>
</feature>
<organism evidence="2">
    <name type="scientific">uncultured Caudovirales phage</name>
    <dbReference type="NCBI Taxonomy" id="2100421"/>
    <lineage>
        <taxon>Viruses</taxon>
        <taxon>Duplodnaviria</taxon>
        <taxon>Heunggongvirae</taxon>
        <taxon>Uroviricota</taxon>
        <taxon>Caudoviricetes</taxon>
        <taxon>Peduoviridae</taxon>
        <taxon>Maltschvirus</taxon>
        <taxon>Maltschvirus maltsch</taxon>
    </lineage>
</organism>
<gene>
    <name evidence="2" type="ORF">UFOVP235_4</name>
</gene>
<accession>A0A6J7WVQ3</accession>
<keyword evidence="1" id="KW-0812">Transmembrane</keyword>
<protein>
    <submittedName>
        <fullName evidence="2">Uncharacterized protein</fullName>
    </submittedName>
</protein>
<proteinExistence type="predicted"/>
<sequence>MIHEDDYWPLAKIIVIYTAIAMLAFYLSLSR</sequence>
<name>A0A6J7WVQ3_9CAUD</name>
<keyword evidence="1" id="KW-0472">Membrane</keyword>
<evidence type="ECO:0000313" key="2">
    <source>
        <dbReference type="EMBL" id="CAB5220204.1"/>
    </source>
</evidence>
<evidence type="ECO:0000256" key="1">
    <source>
        <dbReference type="SAM" id="Phobius"/>
    </source>
</evidence>
<reference evidence="2" key="1">
    <citation type="submission" date="2020-05" db="EMBL/GenBank/DDBJ databases">
        <authorList>
            <person name="Chiriac C."/>
            <person name="Salcher M."/>
            <person name="Ghai R."/>
            <person name="Kavagutti S V."/>
        </authorList>
    </citation>
    <scope>NUCLEOTIDE SEQUENCE</scope>
</reference>
<dbReference type="EMBL" id="LR798282">
    <property type="protein sequence ID" value="CAB5220204.1"/>
    <property type="molecule type" value="Genomic_DNA"/>
</dbReference>